<evidence type="ECO:0000313" key="1">
    <source>
        <dbReference type="EMBL" id="EQB07089.1"/>
    </source>
</evidence>
<evidence type="ECO:0000313" key="2">
    <source>
        <dbReference type="Proteomes" id="UP000015524"/>
    </source>
</evidence>
<organism evidence="1 2">
    <name type="scientific">Sphingobium baderi LL03</name>
    <dbReference type="NCBI Taxonomy" id="1114964"/>
    <lineage>
        <taxon>Bacteria</taxon>
        <taxon>Pseudomonadati</taxon>
        <taxon>Pseudomonadota</taxon>
        <taxon>Alphaproteobacteria</taxon>
        <taxon>Sphingomonadales</taxon>
        <taxon>Sphingomonadaceae</taxon>
        <taxon>Sphingobium</taxon>
    </lineage>
</organism>
<dbReference type="RefSeq" id="WP_021243063.1">
    <property type="nucleotide sequence ID" value="NZ_ATIB01000001.1"/>
</dbReference>
<dbReference type="PATRIC" id="fig|1114964.3.peg.4"/>
<dbReference type="EMBL" id="ATIB01000001">
    <property type="protein sequence ID" value="EQB07089.1"/>
    <property type="molecule type" value="Genomic_DNA"/>
</dbReference>
<accession>T0IBU6</accession>
<keyword evidence="2" id="KW-1185">Reference proteome</keyword>
<name>T0IBU6_9SPHN</name>
<reference evidence="1 2" key="1">
    <citation type="journal article" date="2013" name="Genome Announc.">
        <title>Draft Genome Sequence of a Hexachlorocyclohexane-Degrading Bacterium, Sphingobium baderi Strain LL03T.</title>
        <authorList>
            <person name="Kaur J."/>
            <person name="Verma H."/>
            <person name="Tripathi C."/>
            <person name="Khurana J.P."/>
            <person name="Lal R."/>
        </authorList>
    </citation>
    <scope>NUCLEOTIDE SEQUENCE [LARGE SCALE GENOMIC DNA]</scope>
    <source>
        <strain evidence="1 2">LL03</strain>
    </source>
</reference>
<gene>
    <name evidence="1" type="ORF">L485_00020</name>
</gene>
<comment type="caution">
    <text evidence="1">The sequence shown here is derived from an EMBL/GenBank/DDBJ whole genome shotgun (WGS) entry which is preliminary data.</text>
</comment>
<protein>
    <submittedName>
        <fullName evidence="1">Uncharacterized protein</fullName>
    </submittedName>
</protein>
<dbReference type="AlphaFoldDB" id="T0IBU6"/>
<dbReference type="Proteomes" id="UP000015524">
    <property type="component" value="Unassembled WGS sequence"/>
</dbReference>
<proteinExistence type="predicted"/>
<sequence length="105" mass="11597">MTYAPMIEQPDDCARTWQLVMTGNGLHHVTPEAQADMARLLDLDPSISHLTVEVGDDHIHVARDLPSDRLEEADRLIDRITASGVSAIVVHDRNGATTRRETASE</sequence>